<name>A0A4Q0XBA9_9FLAO</name>
<dbReference type="AlphaFoldDB" id="A0A4Q0XBA9"/>
<dbReference type="Proteomes" id="UP000289792">
    <property type="component" value="Unassembled WGS sequence"/>
</dbReference>
<keyword evidence="3" id="KW-1185">Reference proteome</keyword>
<sequence>MNIALLIIGILIQVIVLIDLFKTIIYINGAGYLSGRASKTIWRLFFWAANGNGESKWLNLCGPVILLFLLFMWVTLIWLGYSLIYISDPNSVLNTATGAPASIISKIYYVGYTLTSLGNGGYSPADGTWQLFSNIVNSMVFIGLAISYLLPILQAVIDKRSLALQIAMLGSTPLEIIQNGYTGKNFNPVYQRFANLESLLITHGERHLAYPILHYFHSNKKLYALSLNLAALDEAMIIQKIYQIDSSENSFHWKILADTLENFYERIDSVVLIKGEEVPPFDYKNNLPKDFPKILLEDPKLEISQFAERRKKVLGYVRKDGWEWEDVIRPST</sequence>
<accession>A0A4Q0XBA9</accession>
<evidence type="ECO:0000313" key="2">
    <source>
        <dbReference type="EMBL" id="RXJ44351.1"/>
    </source>
</evidence>
<keyword evidence="1" id="KW-0812">Transmembrane</keyword>
<evidence type="ECO:0000313" key="3">
    <source>
        <dbReference type="Proteomes" id="UP000289792"/>
    </source>
</evidence>
<dbReference type="EMBL" id="SDDZ01000019">
    <property type="protein sequence ID" value="RXJ44351.1"/>
    <property type="molecule type" value="Genomic_DNA"/>
</dbReference>
<gene>
    <name evidence="2" type="ORF">ESZ48_18300</name>
</gene>
<evidence type="ECO:0000256" key="1">
    <source>
        <dbReference type="SAM" id="Phobius"/>
    </source>
</evidence>
<reference evidence="2 3" key="1">
    <citation type="submission" date="2019-01" db="EMBL/GenBank/DDBJ databases">
        <title>Genome sequence of the Antarctic species Gelidibacter gilvus ACAM 158(T).</title>
        <authorList>
            <person name="Bowman J.P."/>
        </authorList>
    </citation>
    <scope>NUCLEOTIDE SEQUENCE [LARGE SCALE GENOMIC DNA]</scope>
    <source>
        <strain evidence="2 3">IC158</strain>
    </source>
</reference>
<dbReference type="RefSeq" id="WP_129018951.1">
    <property type="nucleotide sequence ID" value="NZ_SDDZ01000019.1"/>
</dbReference>
<evidence type="ECO:0008006" key="4">
    <source>
        <dbReference type="Google" id="ProtNLM"/>
    </source>
</evidence>
<proteinExistence type="predicted"/>
<keyword evidence="1" id="KW-0472">Membrane</keyword>
<organism evidence="2 3">
    <name type="scientific">Gelidibacter gilvus</name>
    <dbReference type="NCBI Taxonomy" id="59602"/>
    <lineage>
        <taxon>Bacteria</taxon>
        <taxon>Pseudomonadati</taxon>
        <taxon>Bacteroidota</taxon>
        <taxon>Flavobacteriia</taxon>
        <taxon>Flavobacteriales</taxon>
        <taxon>Flavobacteriaceae</taxon>
        <taxon>Gelidibacter</taxon>
    </lineage>
</organism>
<protein>
    <recommendedName>
        <fullName evidence="4">Two pore domain potassium channel family protein</fullName>
    </recommendedName>
</protein>
<keyword evidence="1" id="KW-1133">Transmembrane helix</keyword>
<dbReference type="OrthoDB" id="3422146at2"/>
<feature type="transmembrane region" description="Helical" evidence="1">
    <location>
        <begin position="131"/>
        <end position="150"/>
    </location>
</feature>
<feature type="transmembrane region" description="Helical" evidence="1">
    <location>
        <begin position="6"/>
        <end position="27"/>
    </location>
</feature>
<comment type="caution">
    <text evidence="2">The sequence shown here is derived from an EMBL/GenBank/DDBJ whole genome shotgun (WGS) entry which is preliminary data.</text>
</comment>
<feature type="transmembrane region" description="Helical" evidence="1">
    <location>
        <begin position="64"/>
        <end position="86"/>
    </location>
</feature>